<evidence type="ECO:0000313" key="2">
    <source>
        <dbReference type="Proteomes" id="UP001207468"/>
    </source>
</evidence>
<accession>A0ACC0UAW5</accession>
<organism evidence="1 2">
    <name type="scientific">Russula earlei</name>
    <dbReference type="NCBI Taxonomy" id="71964"/>
    <lineage>
        <taxon>Eukaryota</taxon>
        <taxon>Fungi</taxon>
        <taxon>Dikarya</taxon>
        <taxon>Basidiomycota</taxon>
        <taxon>Agaricomycotina</taxon>
        <taxon>Agaricomycetes</taxon>
        <taxon>Russulales</taxon>
        <taxon>Russulaceae</taxon>
        <taxon>Russula</taxon>
    </lineage>
</organism>
<keyword evidence="2" id="KW-1185">Reference proteome</keyword>
<comment type="caution">
    <text evidence="1">The sequence shown here is derived from an EMBL/GenBank/DDBJ whole genome shotgun (WGS) entry which is preliminary data.</text>
</comment>
<name>A0ACC0UAW5_9AGAM</name>
<proteinExistence type="predicted"/>
<protein>
    <submittedName>
        <fullName evidence="1">Uncharacterized protein</fullName>
    </submittedName>
</protein>
<evidence type="ECO:0000313" key="1">
    <source>
        <dbReference type="EMBL" id="KAI9508850.1"/>
    </source>
</evidence>
<gene>
    <name evidence="1" type="ORF">F5148DRAFT_1192360</name>
</gene>
<dbReference type="EMBL" id="JAGFNK010000078">
    <property type="protein sequence ID" value="KAI9508850.1"/>
    <property type="molecule type" value="Genomic_DNA"/>
</dbReference>
<reference evidence="1" key="1">
    <citation type="submission" date="2021-03" db="EMBL/GenBank/DDBJ databases">
        <title>Evolutionary priming and transition to the ectomycorrhizal habit in an iconic lineage of mushroom-forming fungi: is preadaptation a requirement?</title>
        <authorList>
            <consortium name="DOE Joint Genome Institute"/>
            <person name="Looney B.P."/>
            <person name="Miyauchi S."/>
            <person name="Morin E."/>
            <person name="Drula E."/>
            <person name="Courty P.E."/>
            <person name="Chicoki N."/>
            <person name="Fauchery L."/>
            <person name="Kohler A."/>
            <person name="Kuo A."/>
            <person name="LaButti K."/>
            <person name="Pangilinan J."/>
            <person name="Lipzen A."/>
            <person name="Riley R."/>
            <person name="Andreopoulos W."/>
            <person name="He G."/>
            <person name="Johnson J."/>
            <person name="Barry K.W."/>
            <person name="Grigoriev I.V."/>
            <person name="Nagy L."/>
            <person name="Hibbett D."/>
            <person name="Henrissat B."/>
            <person name="Matheny P.B."/>
            <person name="Labbe J."/>
            <person name="Martin A.F."/>
        </authorList>
    </citation>
    <scope>NUCLEOTIDE SEQUENCE</scope>
    <source>
        <strain evidence="1">BPL698</strain>
    </source>
</reference>
<dbReference type="Proteomes" id="UP001207468">
    <property type="component" value="Unassembled WGS sequence"/>
</dbReference>
<sequence>MTVDLLFSLVLLAPAWRSGQVHSKTLRTVLGASHSQRSSAHVGTCKRVSFWDLDQYPLQVLLKQNFPGKLLSRVHRSKCNFVHSSCAVHVPLNYARGRNMWAM</sequence>